<dbReference type="Pfam" id="PF11536">
    <property type="entry name" value="DUF3226"/>
    <property type="match status" value="1"/>
</dbReference>
<dbReference type="AlphaFoldDB" id="A0A1Y1QCN2"/>
<dbReference type="EMBL" id="MTEJ01000469">
    <property type="protein sequence ID" value="OQX02649.1"/>
    <property type="molecule type" value="Genomic_DNA"/>
</dbReference>
<dbReference type="Proteomes" id="UP000192491">
    <property type="component" value="Unassembled WGS sequence"/>
</dbReference>
<reference evidence="1 2" key="1">
    <citation type="submission" date="2017-01" db="EMBL/GenBank/DDBJ databases">
        <title>Novel large sulfur bacteria in the metagenomes of groundwater-fed chemosynthetic microbial mats in the Lake Huron basin.</title>
        <authorList>
            <person name="Sharrar A.M."/>
            <person name="Flood B.E."/>
            <person name="Bailey J.V."/>
            <person name="Jones D.S."/>
            <person name="Biddanda B."/>
            <person name="Ruberg S.A."/>
            <person name="Marcus D.N."/>
            <person name="Dick G.J."/>
        </authorList>
    </citation>
    <scope>NUCLEOTIDE SEQUENCE [LARGE SCALE GENOMIC DNA]</scope>
    <source>
        <strain evidence="1">A8</strain>
    </source>
</reference>
<dbReference type="InterPro" id="IPR024508">
    <property type="entry name" value="DUF3226"/>
</dbReference>
<evidence type="ECO:0000313" key="1">
    <source>
        <dbReference type="EMBL" id="OQX02649.1"/>
    </source>
</evidence>
<dbReference type="SUPFAM" id="SSF160945">
    <property type="entry name" value="PH0156-like"/>
    <property type="match status" value="1"/>
</dbReference>
<evidence type="ECO:0000313" key="2">
    <source>
        <dbReference type="Proteomes" id="UP000192491"/>
    </source>
</evidence>
<comment type="caution">
    <text evidence="1">The sequence shown here is derived from an EMBL/GenBank/DDBJ whole genome shotgun (WGS) entry which is preliminary data.</text>
</comment>
<organism evidence="1 2">
    <name type="scientific">Thiothrix lacustris</name>
    <dbReference type="NCBI Taxonomy" id="525917"/>
    <lineage>
        <taxon>Bacteria</taxon>
        <taxon>Pseudomonadati</taxon>
        <taxon>Pseudomonadota</taxon>
        <taxon>Gammaproteobacteria</taxon>
        <taxon>Thiotrichales</taxon>
        <taxon>Thiotrichaceae</taxon>
        <taxon>Thiothrix</taxon>
    </lineage>
</organism>
<sequence length="230" mass="26305">MPNNLILVEGADDKWFFTALLKKNQLTANIYPPAESECGVDGNGIDNLLDSLPILIKQLSTKQLDRLAIVIDADSTANNFGFNARREKIKSIIEAFGYQIPDQKPEQYQGELFEHSRGFPPIGLWIMPNHQYDGMLEDFLLPCIKHPERKEILDIVDSSIADLKSRESLNPIRFSDTHESKVRLSTWLDWQKKPNNCRMLSPACALKEGWLNPDHDNIKALTTWLTRVFQ</sequence>
<evidence type="ECO:0008006" key="3">
    <source>
        <dbReference type="Google" id="ProtNLM"/>
    </source>
</evidence>
<protein>
    <recommendedName>
        <fullName evidence="3">DUF4435 domain-containing protein</fullName>
    </recommendedName>
</protein>
<accession>A0A1Y1QCN2</accession>
<name>A0A1Y1QCN2_9GAMM</name>
<proteinExistence type="predicted"/>
<gene>
    <name evidence="1" type="ORF">BWK73_42080</name>
</gene>